<gene>
    <name evidence="1" type="ORF">pdam_00007981</name>
</gene>
<organism evidence="1 2">
    <name type="scientific">Pocillopora damicornis</name>
    <name type="common">Cauliflower coral</name>
    <name type="synonym">Millepora damicornis</name>
    <dbReference type="NCBI Taxonomy" id="46731"/>
    <lineage>
        <taxon>Eukaryota</taxon>
        <taxon>Metazoa</taxon>
        <taxon>Cnidaria</taxon>
        <taxon>Anthozoa</taxon>
        <taxon>Hexacorallia</taxon>
        <taxon>Scleractinia</taxon>
        <taxon>Astrocoeniina</taxon>
        <taxon>Pocilloporidae</taxon>
        <taxon>Pocillopora</taxon>
    </lineage>
</organism>
<sequence>MIRCWRGESKVIHNEQNTAGGNISIRTIKNKVFESLGHNVYLECAEYLHGFNYQYGDDCYKNHGSPAVKQSARLVRDKIEEEKDSVIVNRRIELNSRLAALTRGVFQNLKRMKLQMARRRNPAVANRTIRTDAGLDHMTSTSGRSKHFDLRSSGFCPRGHKGFPRNKLDLRHDTCQFIWTINLHVRSEDFRNSPKT</sequence>
<keyword evidence="2" id="KW-1185">Reference proteome</keyword>
<protein>
    <submittedName>
        <fullName evidence="1">Uncharacterized protein</fullName>
    </submittedName>
</protein>
<comment type="caution">
    <text evidence="1">The sequence shown here is derived from an EMBL/GenBank/DDBJ whole genome shotgun (WGS) entry which is preliminary data.</text>
</comment>
<dbReference type="Proteomes" id="UP000275408">
    <property type="component" value="Unassembled WGS sequence"/>
</dbReference>
<evidence type="ECO:0000313" key="1">
    <source>
        <dbReference type="EMBL" id="RMX48611.1"/>
    </source>
</evidence>
<dbReference type="AlphaFoldDB" id="A0A3M6U4S4"/>
<proteinExistence type="predicted"/>
<dbReference type="EMBL" id="RCHS01002246">
    <property type="protein sequence ID" value="RMX48611.1"/>
    <property type="molecule type" value="Genomic_DNA"/>
</dbReference>
<evidence type="ECO:0000313" key="2">
    <source>
        <dbReference type="Proteomes" id="UP000275408"/>
    </source>
</evidence>
<accession>A0A3M6U4S4</accession>
<name>A0A3M6U4S4_POCDA</name>
<reference evidence="1 2" key="1">
    <citation type="journal article" date="2018" name="Sci. Rep.">
        <title>Comparative analysis of the Pocillopora damicornis genome highlights role of immune system in coral evolution.</title>
        <authorList>
            <person name="Cunning R."/>
            <person name="Bay R.A."/>
            <person name="Gillette P."/>
            <person name="Baker A.C."/>
            <person name="Traylor-Knowles N."/>
        </authorList>
    </citation>
    <scope>NUCLEOTIDE SEQUENCE [LARGE SCALE GENOMIC DNA]</scope>
    <source>
        <strain evidence="1">RSMAS</strain>
        <tissue evidence="1">Whole animal</tissue>
    </source>
</reference>